<evidence type="ECO:0000313" key="2">
    <source>
        <dbReference type="Proteomes" id="UP001320148"/>
    </source>
</evidence>
<name>A0ABM7PKJ2_9BACT</name>
<sequence>MHGGAWFFGGPSDGRGRSHGKSLFFDPVTGFRAAFGSPAEKEAWLKPRERLQGIVCLKGVSGMDVDITSGVNQQGLYQKDPGGP</sequence>
<dbReference type="EMBL" id="AP024488">
    <property type="protein sequence ID" value="BCS97593.1"/>
    <property type="molecule type" value="Genomic_DNA"/>
</dbReference>
<keyword evidence="2" id="KW-1185">Reference proteome</keyword>
<organism evidence="1 2">
    <name type="scientific">Desulfoluna limicola</name>
    <dbReference type="NCBI Taxonomy" id="2810562"/>
    <lineage>
        <taxon>Bacteria</taxon>
        <taxon>Pseudomonadati</taxon>
        <taxon>Thermodesulfobacteriota</taxon>
        <taxon>Desulfobacteria</taxon>
        <taxon>Desulfobacterales</taxon>
        <taxon>Desulfolunaceae</taxon>
        <taxon>Desulfoluna</taxon>
    </lineage>
</organism>
<reference evidence="1 2" key="1">
    <citation type="submission" date="2021-02" db="EMBL/GenBank/DDBJ databases">
        <title>Complete genome of Desulfoluna sp. strain ASN36.</title>
        <authorList>
            <person name="Takahashi A."/>
            <person name="Kojima H."/>
            <person name="Fukui M."/>
        </authorList>
    </citation>
    <scope>NUCLEOTIDE SEQUENCE [LARGE SCALE GENOMIC DNA]</scope>
    <source>
        <strain evidence="1 2">ASN36</strain>
    </source>
</reference>
<evidence type="ECO:0000313" key="1">
    <source>
        <dbReference type="EMBL" id="BCS97593.1"/>
    </source>
</evidence>
<gene>
    <name evidence="1" type="ORF">DSLASN_32250</name>
</gene>
<dbReference type="Proteomes" id="UP001320148">
    <property type="component" value="Chromosome"/>
</dbReference>
<accession>A0ABM7PKJ2</accession>
<protein>
    <submittedName>
        <fullName evidence="1">Uncharacterized protein</fullName>
    </submittedName>
</protein>
<proteinExistence type="predicted"/>